<dbReference type="GO" id="GO:0006420">
    <property type="term" value="P:arginyl-tRNA aminoacylation"/>
    <property type="evidence" value="ECO:0007669"/>
    <property type="project" value="InterPro"/>
</dbReference>
<dbReference type="PANTHER" id="PTHR11956:SF5">
    <property type="entry name" value="ARGININE--TRNA LIGASE, CYTOPLASMIC"/>
    <property type="match status" value="1"/>
</dbReference>
<dbReference type="PANTHER" id="PTHR11956">
    <property type="entry name" value="ARGINYL-TRNA SYNTHETASE"/>
    <property type="match status" value="1"/>
</dbReference>
<dbReference type="GO" id="GO:0005524">
    <property type="term" value="F:ATP binding"/>
    <property type="evidence" value="ECO:0007669"/>
    <property type="project" value="UniProtKB-KW"/>
</dbReference>
<dbReference type="Proteomes" id="UP000034150">
    <property type="component" value="Unassembled WGS sequence"/>
</dbReference>
<dbReference type="EMBL" id="LAUZ02000052">
    <property type="protein sequence ID" value="KKF01282.1"/>
    <property type="molecule type" value="Genomic_DNA"/>
</dbReference>
<keyword evidence="1" id="KW-0547">Nucleotide-binding</keyword>
<reference evidence="3 4" key="1">
    <citation type="journal article" date="2015" name="Genome Announc.">
        <title>Draft Genome Sequence of Mycobacterium obuense Strain UC1, Isolated from Patient Sputum.</title>
        <authorList>
            <person name="Greninger A.L."/>
            <person name="Cunningham G."/>
            <person name="Hsu E.D."/>
            <person name="Yu J.M."/>
            <person name="Chiu C.Y."/>
            <person name="Miller S."/>
        </authorList>
    </citation>
    <scope>NUCLEOTIDE SEQUENCE [LARGE SCALE GENOMIC DNA]</scope>
    <source>
        <strain evidence="3 4">UC1</strain>
    </source>
</reference>
<dbReference type="Gene3D" id="3.40.50.620">
    <property type="entry name" value="HUPs"/>
    <property type="match status" value="1"/>
</dbReference>
<dbReference type="InterPro" id="IPR035684">
    <property type="entry name" value="ArgRS_core"/>
</dbReference>
<organism evidence="3 4">
    <name type="scientific">Mycolicibacterium obuense</name>
    <dbReference type="NCBI Taxonomy" id="1807"/>
    <lineage>
        <taxon>Bacteria</taxon>
        <taxon>Bacillati</taxon>
        <taxon>Actinomycetota</taxon>
        <taxon>Actinomycetes</taxon>
        <taxon>Mycobacteriales</taxon>
        <taxon>Mycobacteriaceae</taxon>
        <taxon>Mycolicibacterium</taxon>
    </lineage>
</organism>
<keyword evidence="1" id="KW-0030">Aminoacyl-tRNA synthetase</keyword>
<dbReference type="InterPro" id="IPR001278">
    <property type="entry name" value="Arg-tRNA-ligase"/>
</dbReference>
<keyword evidence="4" id="KW-1185">Reference proteome</keyword>
<keyword evidence="1" id="KW-0648">Protein biosynthesis</keyword>
<evidence type="ECO:0000256" key="1">
    <source>
        <dbReference type="RuleBase" id="RU363038"/>
    </source>
</evidence>
<keyword evidence="1" id="KW-0067">ATP-binding</keyword>
<sequence>MLIEHLVDEAGTDAVADFTVGDLDAFYKQARLKFDDDESFKARARERERVVKLQGRRDSQTTALWSVLVAESTRHFNEPYAKLGILLTDDDLAGESTYQFLMPDVLTRLERGTRRPDRDRGRPR</sequence>
<feature type="domain" description="Arginyl-tRNA synthetase catalytic core" evidence="2">
    <location>
        <begin position="1"/>
        <end position="110"/>
    </location>
</feature>
<protein>
    <recommendedName>
        <fullName evidence="2">Arginyl-tRNA synthetase catalytic core domain-containing protein</fullName>
    </recommendedName>
</protein>
<comment type="similarity">
    <text evidence="1">Belongs to the class-I aminoacyl-tRNA synthetase family.</text>
</comment>
<evidence type="ECO:0000313" key="4">
    <source>
        <dbReference type="Proteomes" id="UP000034150"/>
    </source>
</evidence>
<comment type="caution">
    <text evidence="3">The sequence shown here is derived from an EMBL/GenBank/DDBJ whole genome shotgun (WGS) entry which is preliminary data.</text>
</comment>
<gene>
    <name evidence="3" type="ORF">WN67_14575</name>
</gene>
<dbReference type="Pfam" id="PF00750">
    <property type="entry name" value="tRNA-synt_1d"/>
    <property type="match status" value="1"/>
</dbReference>
<dbReference type="InterPro" id="IPR014729">
    <property type="entry name" value="Rossmann-like_a/b/a_fold"/>
</dbReference>
<evidence type="ECO:0000313" key="3">
    <source>
        <dbReference type="EMBL" id="KKF01282.1"/>
    </source>
</evidence>
<keyword evidence="1" id="KW-0436">Ligase</keyword>
<evidence type="ECO:0000259" key="2">
    <source>
        <dbReference type="Pfam" id="PF00750"/>
    </source>
</evidence>
<name>A0A0M2K2X6_9MYCO</name>
<accession>A0A0M2K2X6</accession>
<proteinExistence type="inferred from homology"/>
<dbReference type="GO" id="GO:0004814">
    <property type="term" value="F:arginine-tRNA ligase activity"/>
    <property type="evidence" value="ECO:0007669"/>
    <property type="project" value="InterPro"/>
</dbReference>
<dbReference type="AlphaFoldDB" id="A0A0M2K2X6"/>